<dbReference type="InterPro" id="IPR054364">
    <property type="entry name" value="Ca3427-like_PBP2"/>
</dbReference>
<comment type="caution">
    <text evidence="5">The sequence shown here is derived from an EMBL/GenBank/DDBJ whole genome shotgun (WGS) entry which is preliminary data.</text>
</comment>
<dbReference type="PANTHER" id="PTHR30024">
    <property type="entry name" value="ALIPHATIC SULFONATES-BINDING PROTEIN-RELATED"/>
    <property type="match status" value="1"/>
</dbReference>
<evidence type="ECO:0000259" key="4">
    <source>
        <dbReference type="Pfam" id="PF22384"/>
    </source>
</evidence>
<dbReference type="Proteomes" id="UP000193467">
    <property type="component" value="Unassembled WGS sequence"/>
</dbReference>
<gene>
    <name evidence="5" type="ORF">BCR35DRAFT_268694</name>
</gene>
<comment type="similarity">
    <text evidence="2">Belongs to the bacterial solute-binding protein SsuA/TauA family.</text>
</comment>
<dbReference type="EMBL" id="MCGR01000045">
    <property type="protein sequence ID" value="ORY73654.1"/>
    <property type="molecule type" value="Genomic_DNA"/>
</dbReference>
<evidence type="ECO:0000313" key="5">
    <source>
        <dbReference type="EMBL" id="ORY73654.1"/>
    </source>
</evidence>
<dbReference type="PANTHER" id="PTHR30024:SF47">
    <property type="entry name" value="TAURINE-BINDING PERIPLASMIC PROTEIN"/>
    <property type="match status" value="1"/>
</dbReference>
<keyword evidence="3" id="KW-0732">Signal</keyword>
<evidence type="ECO:0000313" key="6">
    <source>
        <dbReference type="Proteomes" id="UP000193467"/>
    </source>
</evidence>
<dbReference type="GO" id="GO:0042597">
    <property type="term" value="C:periplasmic space"/>
    <property type="evidence" value="ECO:0007669"/>
    <property type="project" value="UniProtKB-SubCell"/>
</dbReference>
<name>A0A1Y2EQT9_9BASI</name>
<dbReference type="SUPFAM" id="SSF53850">
    <property type="entry name" value="Periplasmic binding protein-like II"/>
    <property type="match status" value="1"/>
</dbReference>
<dbReference type="Pfam" id="PF22384">
    <property type="entry name" value="PBP2_Ca3427_like"/>
    <property type="match status" value="1"/>
</dbReference>
<reference evidence="5 6" key="1">
    <citation type="submission" date="2016-07" db="EMBL/GenBank/DDBJ databases">
        <title>Pervasive Adenine N6-methylation of Active Genes in Fungi.</title>
        <authorList>
            <consortium name="DOE Joint Genome Institute"/>
            <person name="Mondo S.J."/>
            <person name="Dannebaum R.O."/>
            <person name="Kuo R.C."/>
            <person name="Labutti K."/>
            <person name="Haridas S."/>
            <person name="Kuo A."/>
            <person name="Salamov A."/>
            <person name="Ahrendt S.R."/>
            <person name="Lipzen A."/>
            <person name="Sullivan W."/>
            <person name="Andreopoulos W.B."/>
            <person name="Clum A."/>
            <person name="Lindquist E."/>
            <person name="Daum C."/>
            <person name="Ramamoorthy G.K."/>
            <person name="Gryganskyi A."/>
            <person name="Culley D."/>
            <person name="Magnuson J.K."/>
            <person name="James T.Y."/>
            <person name="O'Malley M.A."/>
            <person name="Stajich J.E."/>
            <person name="Spatafora J.W."/>
            <person name="Visel A."/>
            <person name="Grigoriev I.V."/>
        </authorList>
    </citation>
    <scope>NUCLEOTIDE SEQUENCE [LARGE SCALE GENOMIC DNA]</scope>
    <source>
        <strain evidence="5 6">62-1032</strain>
    </source>
</reference>
<dbReference type="Gene3D" id="3.40.190.10">
    <property type="entry name" value="Periplasmic binding protein-like II"/>
    <property type="match status" value="2"/>
</dbReference>
<comment type="subcellular location">
    <subcellularLocation>
        <location evidence="1">Periplasm</location>
    </subcellularLocation>
</comment>
<dbReference type="OrthoDB" id="1363at2759"/>
<evidence type="ECO:0000256" key="1">
    <source>
        <dbReference type="ARBA" id="ARBA00004418"/>
    </source>
</evidence>
<dbReference type="InParanoid" id="A0A1Y2EQT9"/>
<evidence type="ECO:0000256" key="2">
    <source>
        <dbReference type="ARBA" id="ARBA00010742"/>
    </source>
</evidence>
<protein>
    <recommendedName>
        <fullName evidence="4">Ca3427-like PBP 2 domain-containing protein</fullName>
    </recommendedName>
</protein>
<organism evidence="5 6">
    <name type="scientific">Leucosporidium creatinivorum</name>
    <dbReference type="NCBI Taxonomy" id="106004"/>
    <lineage>
        <taxon>Eukaryota</taxon>
        <taxon>Fungi</taxon>
        <taxon>Dikarya</taxon>
        <taxon>Basidiomycota</taxon>
        <taxon>Pucciniomycotina</taxon>
        <taxon>Microbotryomycetes</taxon>
        <taxon>Leucosporidiales</taxon>
        <taxon>Leucosporidium</taxon>
    </lineage>
</organism>
<sequence length="294" mass="31604">MVSALGFLASRVSLTPVFTVPEHFSSPLLQLAAKDSSIELVSCPSGTGQIMSALKAGEIDLSIALTEALIAGIVKKTADYKIVGTYVTSPLNWAVSVGKESKYQTIADLKGEKIGISRIGSGSQVMASYMALTQGWVDAAGKNLRDGVNDGRAAAFMWEHFTTKPFLSELRFIGHVPTPWASWMIVASPSLVSSRAEQLKKFLADLSESIHAFDDAEARKSSSKEFIKGHFGYPEEDVQAWLDQVSYPKVGVEVVEKSTIEQTLKTLEAAGVLEAPAGGWKIDDFVETSVATLA</sequence>
<feature type="domain" description="Ca3427-like PBP 2" evidence="4">
    <location>
        <begin position="93"/>
        <end position="174"/>
    </location>
</feature>
<dbReference type="AlphaFoldDB" id="A0A1Y2EQT9"/>
<dbReference type="STRING" id="106004.A0A1Y2EQT9"/>
<proteinExistence type="inferred from homology"/>
<accession>A0A1Y2EQT9</accession>
<keyword evidence="6" id="KW-1185">Reference proteome</keyword>
<evidence type="ECO:0000256" key="3">
    <source>
        <dbReference type="ARBA" id="ARBA00022729"/>
    </source>
</evidence>